<feature type="region of interest" description="Disordered" evidence="1">
    <location>
        <begin position="614"/>
        <end position="680"/>
    </location>
</feature>
<feature type="compositionally biased region" description="Polar residues" evidence="1">
    <location>
        <begin position="429"/>
        <end position="441"/>
    </location>
</feature>
<organism evidence="2 3">
    <name type="scientific">Pomacea canaliculata</name>
    <name type="common">Golden apple snail</name>
    <dbReference type="NCBI Taxonomy" id="400727"/>
    <lineage>
        <taxon>Eukaryota</taxon>
        <taxon>Metazoa</taxon>
        <taxon>Spiralia</taxon>
        <taxon>Lophotrochozoa</taxon>
        <taxon>Mollusca</taxon>
        <taxon>Gastropoda</taxon>
        <taxon>Caenogastropoda</taxon>
        <taxon>Architaenioglossa</taxon>
        <taxon>Ampullarioidea</taxon>
        <taxon>Ampullariidae</taxon>
        <taxon>Pomacea</taxon>
    </lineage>
</organism>
<feature type="region of interest" description="Disordered" evidence="1">
    <location>
        <begin position="542"/>
        <end position="564"/>
    </location>
</feature>
<feature type="region of interest" description="Disordered" evidence="1">
    <location>
        <begin position="346"/>
        <end position="375"/>
    </location>
</feature>
<reference evidence="2 3" key="1">
    <citation type="submission" date="2018-04" db="EMBL/GenBank/DDBJ databases">
        <title>The genome of golden apple snail Pomacea canaliculata provides insight into stress tolerance and invasive adaptation.</title>
        <authorList>
            <person name="Liu C."/>
            <person name="Liu B."/>
            <person name="Ren Y."/>
            <person name="Zhang Y."/>
            <person name="Wang H."/>
            <person name="Li S."/>
            <person name="Jiang F."/>
            <person name="Yin L."/>
            <person name="Zhang G."/>
            <person name="Qian W."/>
            <person name="Fan W."/>
        </authorList>
    </citation>
    <scope>NUCLEOTIDE SEQUENCE [LARGE SCALE GENOMIC DNA]</scope>
    <source>
        <strain evidence="2">SZHN2017</strain>
        <tissue evidence="2">Muscle</tissue>
    </source>
</reference>
<feature type="compositionally biased region" description="Polar residues" evidence="1">
    <location>
        <begin position="237"/>
        <end position="251"/>
    </location>
</feature>
<feature type="region of interest" description="Disordered" evidence="1">
    <location>
        <begin position="229"/>
        <end position="314"/>
    </location>
</feature>
<keyword evidence="3" id="KW-1185">Reference proteome</keyword>
<evidence type="ECO:0000313" key="3">
    <source>
        <dbReference type="Proteomes" id="UP000245119"/>
    </source>
</evidence>
<feature type="compositionally biased region" description="Polar residues" evidence="1">
    <location>
        <begin position="1163"/>
        <end position="1176"/>
    </location>
</feature>
<dbReference type="EMBL" id="PZQS01000011">
    <property type="protein sequence ID" value="PVD22200.1"/>
    <property type="molecule type" value="Genomic_DNA"/>
</dbReference>
<evidence type="ECO:0000256" key="1">
    <source>
        <dbReference type="SAM" id="MobiDB-lite"/>
    </source>
</evidence>
<dbReference type="OrthoDB" id="6148653at2759"/>
<evidence type="ECO:0008006" key="4">
    <source>
        <dbReference type="Google" id="ProtNLM"/>
    </source>
</evidence>
<feature type="compositionally biased region" description="Low complexity" evidence="1">
    <location>
        <begin position="649"/>
        <end position="660"/>
    </location>
</feature>
<feature type="region of interest" description="Disordered" evidence="1">
    <location>
        <begin position="1308"/>
        <end position="1338"/>
    </location>
</feature>
<feature type="compositionally biased region" description="Polar residues" evidence="1">
    <location>
        <begin position="346"/>
        <end position="356"/>
    </location>
</feature>
<dbReference type="CDD" id="cd00048">
    <property type="entry name" value="DSRM_SF"/>
    <property type="match status" value="1"/>
</dbReference>
<protein>
    <recommendedName>
        <fullName evidence="4">DRBM domain-containing protein</fullName>
    </recommendedName>
</protein>
<feature type="region of interest" description="Disordered" evidence="1">
    <location>
        <begin position="429"/>
        <end position="527"/>
    </location>
</feature>
<accession>A0A2T7NM07</accession>
<feature type="compositionally biased region" description="Polar residues" evidence="1">
    <location>
        <begin position="671"/>
        <end position="680"/>
    </location>
</feature>
<sequence>MSTKRPFPLGGTQEYSEEASAPKIKTVNYSGSLDAIKIAYGYSSGTSKKWMESDEDKIVGCRKPGYSQDMKRLSNKDIHSTTSGTSQGFSHGVSESLSRVSGQTITFDYNHGSSTAGPSNFSNFQHSELFSGKKGFGSFKQEAADLQGNQMQISRGECNYADDADIGSGGSPWEIGKNCDPSAHQPVRFDKVNQGDQDSHCRFTWRIRRGSQMGVKNLNQDFGFGSEMNMRGRSFRGQPSRQAKTPNQSFISVFRQRSESSGGEDESENATNTNFRITHSLGVGRGQNFGNQKMRKPRTFGGQNHPAESESMNHGYGRDQAKIKHQIHDFVFGDVADMRGESFTVRASRQTQNQTFRSERGSVLGQRSGKRSKLWESENEKAKIFCGQNQLAESESMDHGYGRDQARTKHQSHDFVFGDVADMRGESFTVQASRQTQNQTFRPERGSMLGQRSESSGGGDNGGNDVLENVSGESFGISQSFDWGQGQKKGMSRSFLGETEQEESKSRGFRGRGNHGNTSKGDNPVRRGQFREKPEHLVISGLDQQGQSGGNRCPGAFGGGRGGGGDNGSGSVAFGRGASLGRGAACRFARGSNSTVAPVPLMSIKFEGLEKWNNQGGPGRWNTRGLQSGRGAFSHSRGRGSTTRLDGHSASSSSITSNNSPFGQEQPHAGESTTFNRPANQNNLGDVSWSCRYALMFGGSLDNPQAVRLQQFKDFLTNFPERINAIQTIINGITASRLKLTADFEAEHLMTVIKPLFTGRLSLGETFLTRGLGLSKKAVKHDCFTRGLEILKTKSVEEIMALEDCGVEALKEEVLQQSKEDYDAFKKFIYEKHASESDTSEKIRTAAISTVRSTEWHFPLADKIMMFAKEVEKPGMEDVPLISRFDVTSFKVGITVTVVYRLEQVPQVAEDQAPKTACGQDQNLLVNCHIYFDDTLVGKGCAKSRKEAQKLAYENLQNRLCSESFAAIAAGPKIPENPSSLPDFLDVVYKGAKPQQGSNSHKLSLMKLHPPDPNADPDDIVIMESEGDNLEENAFKVLEFSATKNGMLLSWRQLDKGNAPGSFRCEMILQNTKKVVGVSTSKTKARNAAAALMLVDMYQNQDVVKISLPDNEAGKISYKEIEERARELKAEGPYRSERVDCDLTVPDERAEEKCKAVNRQKAGAQQSDKAAGSQTWDKPDTELKQWLDNELRPWLEDAIVERIEKYTSKLTLEELVFEFPRSARRFALAAAQSFYLVTGARGSQDQGFWPGARHRGHTPQEMVKILHVNKGKSGRYQIIFANKPFSAAQQADFVRRFPAIHKARAKAMAERERQRKDFGSGDLREERENLKEVETEED</sequence>
<name>A0A2T7NM07_POMCA</name>
<gene>
    <name evidence="2" type="ORF">C0Q70_18006</name>
</gene>
<feature type="region of interest" description="Disordered" evidence="1">
    <location>
        <begin position="1"/>
        <end position="20"/>
    </location>
</feature>
<evidence type="ECO:0000313" key="2">
    <source>
        <dbReference type="EMBL" id="PVD22200.1"/>
    </source>
</evidence>
<proteinExistence type="predicted"/>
<dbReference type="Proteomes" id="UP000245119">
    <property type="component" value="Linkage Group LG11"/>
</dbReference>
<dbReference type="STRING" id="400727.A0A2T7NM07"/>
<feature type="region of interest" description="Disordered" evidence="1">
    <location>
        <begin position="1156"/>
        <end position="1179"/>
    </location>
</feature>
<comment type="caution">
    <text evidence="2">The sequence shown here is derived from an EMBL/GenBank/DDBJ whole genome shotgun (WGS) entry which is preliminary data.</text>
</comment>